<dbReference type="EMBL" id="QPFP01000247">
    <property type="protein sequence ID" value="TEB18502.1"/>
    <property type="molecule type" value="Genomic_DNA"/>
</dbReference>
<keyword evidence="1" id="KW-0472">Membrane</keyword>
<feature type="transmembrane region" description="Helical" evidence="1">
    <location>
        <begin position="36"/>
        <end position="60"/>
    </location>
</feature>
<proteinExistence type="predicted"/>
<evidence type="ECO:0000256" key="1">
    <source>
        <dbReference type="SAM" id="Phobius"/>
    </source>
</evidence>
<name>A0A4Y7SA92_COPMI</name>
<evidence type="ECO:0000313" key="2">
    <source>
        <dbReference type="EMBL" id="TEB18502.1"/>
    </source>
</evidence>
<reference evidence="2 3" key="1">
    <citation type="journal article" date="2019" name="Nat. Ecol. Evol.">
        <title>Megaphylogeny resolves global patterns of mushroom evolution.</title>
        <authorList>
            <person name="Varga T."/>
            <person name="Krizsan K."/>
            <person name="Foldi C."/>
            <person name="Dima B."/>
            <person name="Sanchez-Garcia M."/>
            <person name="Sanchez-Ramirez S."/>
            <person name="Szollosi G.J."/>
            <person name="Szarkandi J.G."/>
            <person name="Papp V."/>
            <person name="Albert L."/>
            <person name="Andreopoulos W."/>
            <person name="Angelini C."/>
            <person name="Antonin V."/>
            <person name="Barry K.W."/>
            <person name="Bougher N.L."/>
            <person name="Buchanan P."/>
            <person name="Buyck B."/>
            <person name="Bense V."/>
            <person name="Catcheside P."/>
            <person name="Chovatia M."/>
            <person name="Cooper J."/>
            <person name="Damon W."/>
            <person name="Desjardin D."/>
            <person name="Finy P."/>
            <person name="Geml J."/>
            <person name="Haridas S."/>
            <person name="Hughes K."/>
            <person name="Justo A."/>
            <person name="Karasinski D."/>
            <person name="Kautmanova I."/>
            <person name="Kiss B."/>
            <person name="Kocsube S."/>
            <person name="Kotiranta H."/>
            <person name="LaButti K.M."/>
            <person name="Lechner B.E."/>
            <person name="Liimatainen K."/>
            <person name="Lipzen A."/>
            <person name="Lukacs Z."/>
            <person name="Mihaltcheva S."/>
            <person name="Morgado L.N."/>
            <person name="Niskanen T."/>
            <person name="Noordeloos M.E."/>
            <person name="Ohm R.A."/>
            <person name="Ortiz-Santana B."/>
            <person name="Ovrebo C."/>
            <person name="Racz N."/>
            <person name="Riley R."/>
            <person name="Savchenko A."/>
            <person name="Shiryaev A."/>
            <person name="Soop K."/>
            <person name="Spirin V."/>
            <person name="Szebenyi C."/>
            <person name="Tomsovsky M."/>
            <person name="Tulloss R.E."/>
            <person name="Uehling J."/>
            <person name="Grigoriev I.V."/>
            <person name="Vagvolgyi C."/>
            <person name="Papp T."/>
            <person name="Martin F.M."/>
            <person name="Miettinen O."/>
            <person name="Hibbett D.S."/>
            <person name="Nagy L.G."/>
        </authorList>
    </citation>
    <scope>NUCLEOTIDE SEQUENCE [LARGE SCALE GENOMIC DNA]</scope>
    <source>
        <strain evidence="2 3">FP101781</strain>
    </source>
</reference>
<evidence type="ECO:0000313" key="3">
    <source>
        <dbReference type="Proteomes" id="UP000298030"/>
    </source>
</evidence>
<accession>A0A4Y7SA92</accession>
<protein>
    <submittedName>
        <fullName evidence="2">Uncharacterized protein</fullName>
    </submittedName>
</protein>
<sequence>MDSLHCNSNPLFFALRTTLHSTESSLRLPLVHTPFGFSRCSLVILLIVYMHTACVFLSMLTRTCTQSD</sequence>
<keyword evidence="1" id="KW-1133">Transmembrane helix</keyword>
<organism evidence="2 3">
    <name type="scientific">Coprinellus micaceus</name>
    <name type="common">Glistening ink-cap mushroom</name>
    <name type="synonym">Coprinus micaceus</name>
    <dbReference type="NCBI Taxonomy" id="71717"/>
    <lineage>
        <taxon>Eukaryota</taxon>
        <taxon>Fungi</taxon>
        <taxon>Dikarya</taxon>
        <taxon>Basidiomycota</taxon>
        <taxon>Agaricomycotina</taxon>
        <taxon>Agaricomycetes</taxon>
        <taxon>Agaricomycetidae</taxon>
        <taxon>Agaricales</taxon>
        <taxon>Agaricineae</taxon>
        <taxon>Psathyrellaceae</taxon>
        <taxon>Coprinellus</taxon>
    </lineage>
</organism>
<gene>
    <name evidence="2" type="ORF">FA13DRAFT_593106</name>
</gene>
<dbReference type="AlphaFoldDB" id="A0A4Y7SA92"/>
<keyword evidence="1" id="KW-0812">Transmembrane</keyword>
<keyword evidence="3" id="KW-1185">Reference proteome</keyword>
<dbReference type="Proteomes" id="UP000298030">
    <property type="component" value="Unassembled WGS sequence"/>
</dbReference>
<comment type="caution">
    <text evidence="2">The sequence shown here is derived from an EMBL/GenBank/DDBJ whole genome shotgun (WGS) entry which is preliminary data.</text>
</comment>